<dbReference type="AlphaFoldDB" id="A0A7D6E4R3"/>
<evidence type="ECO:0000256" key="1">
    <source>
        <dbReference type="SAM" id="SignalP"/>
    </source>
</evidence>
<name>A0A7D6E4R3_9MYCO</name>
<accession>A0A7D6E4R3</accession>
<sequence length="141" mass="13855">MGGPLMAQASTAAALVVGAAIMVVTPAGAGADPNYVSVAVGYQPSGAPQGMPYVSATAAGARQGAMQSCQAHLSACAPAGTSTQCIGIATGFGSKWMEAEGPDRKTAEANARAKLLDLMAGLPLPDPTTLDPDTTGACAFD</sequence>
<proteinExistence type="predicted"/>
<evidence type="ECO:0000313" key="3">
    <source>
        <dbReference type="Proteomes" id="UP000510682"/>
    </source>
</evidence>
<reference evidence="2" key="1">
    <citation type="submission" date="2020-07" db="EMBL/GenBank/DDBJ databases">
        <title>Description of Mycobacterium gordonae subsp. intergordonae subsp.nov. and Mycobacterium gordonae subsp. gordonae subsp. nov.</title>
        <authorList>
            <person name="Huang H."/>
        </authorList>
    </citation>
    <scope>NUCLEOTIDE SEQUENCE [LARGE SCALE GENOMIC DNA]</scope>
    <source>
        <strain evidence="2">24T</strain>
    </source>
</reference>
<protein>
    <submittedName>
        <fullName evidence="2">DUF4189 domain-containing protein</fullName>
    </submittedName>
</protein>
<feature type="signal peptide" evidence="1">
    <location>
        <begin position="1"/>
        <end position="29"/>
    </location>
</feature>
<organism evidence="2 3">
    <name type="scientific">Mycobacterium vicinigordonae</name>
    <dbReference type="NCBI Taxonomy" id="1719132"/>
    <lineage>
        <taxon>Bacteria</taxon>
        <taxon>Bacillati</taxon>
        <taxon>Actinomycetota</taxon>
        <taxon>Actinomycetes</taxon>
        <taxon>Mycobacteriales</taxon>
        <taxon>Mycobacteriaceae</taxon>
        <taxon>Mycobacterium</taxon>
    </lineage>
</organism>
<dbReference type="EMBL" id="CP059165">
    <property type="protein sequence ID" value="QLL09126.1"/>
    <property type="molecule type" value="Genomic_DNA"/>
</dbReference>
<evidence type="ECO:0000313" key="2">
    <source>
        <dbReference type="EMBL" id="QLL09126.1"/>
    </source>
</evidence>
<dbReference type="Proteomes" id="UP000510682">
    <property type="component" value="Chromosome"/>
</dbReference>
<keyword evidence="1" id="KW-0732">Signal</keyword>
<feature type="chain" id="PRO_5028249239" evidence="1">
    <location>
        <begin position="30"/>
        <end position="141"/>
    </location>
</feature>
<dbReference type="KEGG" id="mgor:H0P51_09720"/>
<reference evidence="2" key="2">
    <citation type="submission" date="2020-07" db="EMBL/GenBank/DDBJ databases">
        <authorList>
            <person name="Yu X."/>
        </authorList>
    </citation>
    <scope>NUCLEOTIDE SEQUENCE [LARGE SCALE GENOMIC DNA]</scope>
    <source>
        <strain evidence="2">24T</strain>
    </source>
</reference>
<keyword evidence="3" id="KW-1185">Reference proteome</keyword>
<gene>
    <name evidence="2" type="ORF">H0P51_09720</name>
</gene>